<evidence type="ECO:0000313" key="1">
    <source>
        <dbReference type="EMBL" id="CAG9321134.1"/>
    </source>
</evidence>
<dbReference type="EMBL" id="CAJZBQ010000027">
    <property type="protein sequence ID" value="CAG9321134.1"/>
    <property type="molecule type" value="Genomic_DNA"/>
</dbReference>
<organism evidence="1 2">
    <name type="scientific">Blepharisma stoltei</name>
    <dbReference type="NCBI Taxonomy" id="1481888"/>
    <lineage>
        <taxon>Eukaryota</taxon>
        <taxon>Sar</taxon>
        <taxon>Alveolata</taxon>
        <taxon>Ciliophora</taxon>
        <taxon>Postciliodesmatophora</taxon>
        <taxon>Heterotrichea</taxon>
        <taxon>Heterotrichida</taxon>
        <taxon>Blepharismidae</taxon>
        <taxon>Blepharisma</taxon>
    </lineage>
</organism>
<dbReference type="AlphaFoldDB" id="A0AAU9JHF4"/>
<reference evidence="1" key="1">
    <citation type="submission" date="2021-09" db="EMBL/GenBank/DDBJ databases">
        <authorList>
            <consortium name="AG Swart"/>
            <person name="Singh M."/>
            <person name="Singh A."/>
            <person name="Seah K."/>
            <person name="Emmerich C."/>
        </authorList>
    </citation>
    <scope>NUCLEOTIDE SEQUENCE</scope>
    <source>
        <strain evidence="1">ATCC30299</strain>
    </source>
</reference>
<proteinExistence type="predicted"/>
<accession>A0AAU9JHF4</accession>
<protein>
    <submittedName>
        <fullName evidence="1">Uncharacterized protein</fullName>
    </submittedName>
</protein>
<sequence length="81" mass="10029">MKCYKCLNKFIVSSFNCSRRNTSWRGKRLYFVFMKFIPILNKEQIFWKLWRRGGSTNIWREIKKCSDIFIEMTITYKHQSF</sequence>
<gene>
    <name evidence="1" type="ORF">BSTOLATCC_MIC27702</name>
</gene>
<name>A0AAU9JHF4_9CILI</name>
<dbReference type="Proteomes" id="UP001162131">
    <property type="component" value="Unassembled WGS sequence"/>
</dbReference>
<comment type="caution">
    <text evidence="1">The sequence shown here is derived from an EMBL/GenBank/DDBJ whole genome shotgun (WGS) entry which is preliminary data.</text>
</comment>
<evidence type="ECO:0000313" key="2">
    <source>
        <dbReference type="Proteomes" id="UP001162131"/>
    </source>
</evidence>
<keyword evidence="2" id="KW-1185">Reference proteome</keyword>